<accession>A0A4R2P2S5</accession>
<evidence type="ECO:0000259" key="1">
    <source>
        <dbReference type="Pfam" id="PF00144"/>
    </source>
</evidence>
<dbReference type="PANTHER" id="PTHR46825:SF9">
    <property type="entry name" value="BETA-LACTAMASE-RELATED DOMAIN-CONTAINING PROTEIN"/>
    <property type="match status" value="1"/>
</dbReference>
<dbReference type="Gene3D" id="3.40.710.10">
    <property type="entry name" value="DD-peptidase/beta-lactamase superfamily"/>
    <property type="match status" value="1"/>
</dbReference>
<dbReference type="SUPFAM" id="SSF56601">
    <property type="entry name" value="beta-lactamase/transpeptidase-like"/>
    <property type="match status" value="1"/>
</dbReference>
<reference evidence="2 3" key="1">
    <citation type="submission" date="2019-03" db="EMBL/GenBank/DDBJ databases">
        <title>Genomic Encyclopedia of Type Strains, Phase IV (KMG-IV): sequencing the most valuable type-strain genomes for metagenomic binning, comparative biology and taxonomic classification.</title>
        <authorList>
            <person name="Goeker M."/>
        </authorList>
    </citation>
    <scope>NUCLEOTIDE SEQUENCE [LARGE SCALE GENOMIC DNA]</scope>
    <source>
        <strain evidence="2 3">DSM 14836</strain>
    </source>
</reference>
<sequence>MKRLLFILMGLTIISCSKKTTNTQKENVTKELDSLLLSTFKMDEPGGSVLLKKNGEIVFMKSYGVEDIKTGKKITENTIFNTGSISKTFVSNGILILQEQGKLSIEDSIYKYFKDFDNKEIAQKVKIKHMLSHTSGLPDLRNVKDNYEFFITAKDTANFEPIKRADSLNFESGERYQYSNPSYNGLALIIEGLAEKKWQDFIKENIFKPSGMKNSKITDGPHPETGVAHSYYKDDNGNYIEIDYGEVPTFAASGNGGIWSSVLELAKYEEAIRKNTFLSKELTEESRKPYYPKNWSDTIPPNIGYSWFTGDRRFVSEKTPSLDTNVIYHTGSQGGFTAFLISIPEKDIIFIGLFNKYRSKLNEIMNTTLQNLKENNWLD</sequence>
<comment type="caution">
    <text evidence="2">The sequence shown here is derived from an EMBL/GenBank/DDBJ whole genome shotgun (WGS) entry which is preliminary data.</text>
</comment>
<keyword evidence="3" id="KW-1185">Reference proteome</keyword>
<dbReference type="InterPro" id="IPR001466">
    <property type="entry name" value="Beta-lactam-related"/>
</dbReference>
<dbReference type="RefSeq" id="WP_132792702.1">
    <property type="nucleotide sequence ID" value="NZ_SLXM01000001.1"/>
</dbReference>
<dbReference type="OrthoDB" id="9793489at2"/>
<dbReference type="PROSITE" id="PS51257">
    <property type="entry name" value="PROKAR_LIPOPROTEIN"/>
    <property type="match status" value="1"/>
</dbReference>
<proteinExistence type="predicted"/>
<dbReference type="AlphaFoldDB" id="A0A4R2P2S5"/>
<organism evidence="2 3">
    <name type="scientific">Tenacibaculum skagerrakense</name>
    <dbReference type="NCBI Taxonomy" id="186571"/>
    <lineage>
        <taxon>Bacteria</taxon>
        <taxon>Pseudomonadati</taxon>
        <taxon>Bacteroidota</taxon>
        <taxon>Flavobacteriia</taxon>
        <taxon>Flavobacteriales</taxon>
        <taxon>Flavobacteriaceae</taxon>
        <taxon>Tenacibaculum</taxon>
    </lineage>
</organism>
<dbReference type="Pfam" id="PF00144">
    <property type="entry name" value="Beta-lactamase"/>
    <property type="match status" value="1"/>
</dbReference>
<gene>
    <name evidence="2" type="ORF">EV195_101616</name>
</gene>
<evidence type="ECO:0000313" key="2">
    <source>
        <dbReference type="EMBL" id="TCP28438.1"/>
    </source>
</evidence>
<dbReference type="InterPro" id="IPR050491">
    <property type="entry name" value="AmpC-like"/>
</dbReference>
<dbReference type="PANTHER" id="PTHR46825">
    <property type="entry name" value="D-ALANYL-D-ALANINE-CARBOXYPEPTIDASE/ENDOPEPTIDASE AMPH"/>
    <property type="match status" value="1"/>
</dbReference>
<evidence type="ECO:0000313" key="3">
    <source>
        <dbReference type="Proteomes" id="UP000294564"/>
    </source>
</evidence>
<dbReference type="InterPro" id="IPR012338">
    <property type="entry name" value="Beta-lactam/transpept-like"/>
</dbReference>
<dbReference type="EMBL" id="SLXM01000001">
    <property type="protein sequence ID" value="TCP28438.1"/>
    <property type="molecule type" value="Genomic_DNA"/>
</dbReference>
<protein>
    <submittedName>
        <fullName evidence="2">CubicO group peptidase (Beta-lactamase class C family)</fullName>
    </submittedName>
</protein>
<name>A0A4R2P2S5_9FLAO</name>
<feature type="domain" description="Beta-lactamase-related" evidence="1">
    <location>
        <begin position="42"/>
        <end position="359"/>
    </location>
</feature>
<dbReference type="Proteomes" id="UP000294564">
    <property type="component" value="Unassembled WGS sequence"/>
</dbReference>